<dbReference type="Gene3D" id="3.10.129.10">
    <property type="entry name" value="Hotdog Thioesterase"/>
    <property type="match status" value="1"/>
</dbReference>
<proteinExistence type="predicted"/>
<evidence type="ECO:0000313" key="1">
    <source>
        <dbReference type="EMBL" id="ASP48704.1"/>
    </source>
</evidence>
<dbReference type="AlphaFoldDB" id="A0A222GBI4"/>
<gene>
    <name evidence="1" type="ORF">B5D82_13540</name>
</gene>
<dbReference type="InterPro" id="IPR027961">
    <property type="entry name" value="DUF4442"/>
</dbReference>
<evidence type="ECO:0000313" key="2">
    <source>
        <dbReference type="Proteomes" id="UP000202259"/>
    </source>
</evidence>
<dbReference type="EMBL" id="CP020465">
    <property type="protein sequence ID" value="ASP48704.1"/>
    <property type="molecule type" value="Genomic_DNA"/>
</dbReference>
<protein>
    <submittedName>
        <fullName evidence="1">DUF4442 domain-containing protein</fullName>
    </submittedName>
</protein>
<organism evidence="1 2">
    <name type="scientific">Cognaticolwellia beringensis</name>
    <dbReference type="NCBI Taxonomy" id="1967665"/>
    <lineage>
        <taxon>Bacteria</taxon>
        <taxon>Pseudomonadati</taxon>
        <taxon>Pseudomonadota</taxon>
        <taxon>Gammaproteobacteria</taxon>
        <taxon>Alteromonadales</taxon>
        <taxon>Colwelliaceae</taxon>
        <taxon>Cognaticolwellia</taxon>
    </lineage>
</organism>
<dbReference type="OrthoDB" id="9814774at2"/>
<dbReference type="RefSeq" id="WP_081152252.1">
    <property type="nucleotide sequence ID" value="NZ_CP020465.1"/>
</dbReference>
<dbReference type="InterPro" id="IPR029069">
    <property type="entry name" value="HotDog_dom_sf"/>
</dbReference>
<name>A0A222GBI4_9GAMM</name>
<dbReference type="Proteomes" id="UP000202259">
    <property type="component" value="Chromosome"/>
</dbReference>
<accession>A0A222GBI4</accession>
<dbReference type="SUPFAM" id="SSF54637">
    <property type="entry name" value="Thioesterase/thiol ester dehydrase-isomerase"/>
    <property type="match status" value="1"/>
</dbReference>
<sequence>MFKKAWQMKLLLNIWPPFLFTGIRVVDVADDFRRAKVRLKLSTFNQNAVGVHFGGSLYAMTDPFFMLLIMSRLGKDYVVWDKSADIDYIKPGKGTVTAEFIITDALIEDILAHTAAGEKYLPELPVYVKDAEGEIVAKLNRTLYIRRKNQRNSYG</sequence>
<keyword evidence="2" id="KW-1185">Reference proteome</keyword>
<dbReference type="KEGG" id="cber:B5D82_13540"/>
<dbReference type="Pfam" id="PF14539">
    <property type="entry name" value="DUF4442"/>
    <property type="match status" value="1"/>
</dbReference>
<reference evidence="1 2" key="1">
    <citation type="submission" date="2017-08" db="EMBL/GenBank/DDBJ databases">
        <title>Complete genome of Colwellia sp. NB097-1, a psychrophile bacterium ioslated from Bering Sea.</title>
        <authorList>
            <person name="Chen X."/>
        </authorList>
    </citation>
    <scope>NUCLEOTIDE SEQUENCE [LARGE SCALE GENOMIC DNA]</scope>
    <source>
        <strain evidence="1 2">NB097-1</strain>
    </source>
</reference>